<organism evidence="2">
    <name type="scientific">Arundo donax</name>
    <name type="common">Giant reed</name>
    <name type="synonym">Donax arundinaceus</name>
    <dbReference type="NCBI Taxonomy" id="35708"/>
    <lineage>
        <taxon>Eukaryota</taxon>
        <taxon>Viridiplantae</taxon>
        <taxon>Streptophyta</taxon>
        <taxon>Embryophyta</taxon>
        <taxon>Tracheophyta</taxon>
        <taxon>Spermatophyta</taxon>
        <taxon>Magnoliopsida</taxon>
        <taxon>Liliopsida</taxon>
        <taxon>Poales</taxon>
        <taxon>Poaceae</taxon>
        <taxon>PACMAD clade</taxon>
        <taxon>Arundinoideae</taxon>
        <taxon>Arundineae</taxon>
        <taxon>Arundo</taxon>
    </lineage>
</organism>
<name>A0A0A9FG53_ARUDO</name>
<proteinExistence type="predicted"/>
<dbReference type="AlphaFoldDB" id="A0A0A9FG53"/>
<accession>A0A0A9FG53</accession>
<sequence length="42" mass="4812">MFFFVFSCCGSMLLQCLFCNISISAEARRLSFDYDSTHSYIG</sequence>
<evidence type="ECO:0000256" key="1">
    <source>
        <dbReference type="SAM" id="SignalP"/>
    </source>
</evidence>
<reference evidence="2" key="2">
    <citation type="journal article" date="2015" name="Data Brief">
        <title>Shoot transcriptome of the giant reed, Arundo donax.</title>
        <authorList>
            <person name="Barrero R.A."/>
            <person name="Guerrero F.D."/>
            <person name="Moolhuijzen P."/>
            <person name="Goolsby J.A."/>
            <person name="Tidwell J."/>
            <person name="Bellgard S.E."/>
            <person name="Bellgard M.I."/>
        </authorList>
    </citation>
    <scope>NUCLEOTIDE SEQUENCE</scope>
    <source>
        <tissue evidence="2">Shoot tissue taken approximately 20 cm above the soil surface</tissue>
    </source>
</reference>
<keyword evidence="1" id="KW-0732">Signal</keyword>
<dbReference type="EMBL" id="GBRH01185876">
    <property type="protein sequence ID" value="JAE12020.1"/>
    <property type="molecule type" value="Transcribed_RNA"/>
</dbReference>
<reference evidence="2" key="1">
    <citation type="submission" date="2014-09" db="EMBL/GenBank/DDBJ databases">
        <authorList>
            <person name="Magalhaes I.L.F."/>
            <person name="Oliveira U."/>
            <person name="Santos F.R."/>
            <person name="Vidigal T.H.D.A."/>
            <person name="Brescovit A.D."/>
            <person name="Santos A.J."/>
        </authorList>
    </citation>
    <scope>NUCLEOTIDE SEQUENCE</scope>
    <source>
        <tissue evidence="2">Shoot tissue taken approximately 20 cm above the soil surface</tissue>
    </source>
</reference>
<feature type="signal peptide" evidence="1">
    <location>
        <begin position="1"/>
        <end position="27"/>
    </location>
</feature>
<protein>
    <submittedName>
        <fullName evidence="2">Uncharacterized protein</fullName>
    </submittedName>
</protein>
<feature type="chain" id="PRO_5002064677" evidence="1">
    <location>
        <begin position="28"/>
        <end position="42"/>
    </location>
</feature>
<evidence type="ECO:0000313" key="2">
    <source>
        <dbReference type="EMBL" id="JAE12020.1"/>
    </source>
</evidence>